<gene>
    <name evidence="3" type="ORF">WOB96_09405</name>
</gene>
<evidence type="ECO:0000313" key="3">
    <source>
        <dbReference type="EMBL" id="MEK8089983.1"/>
    </source>
</evidence>
<dbReference type="PANTHER" id="PTHR35526:SF3">
    <property type="entry name" value="ANTI-SIGMA-F FACTOR RSBW"/>
    <property type="match status" value="1"/>
</dbReference>
<keyword evidence="4" id="KW-1185">Reference proteome</keyword>
<reference evidence="3 4" key="1">
    <citation type="submission" date="2024-04" db="EMBL/GenBank/DDBJ databases">
        <authorList>
            <person name="Abashina T."/>
            <person name="Shaikin A."/>
        </authorList>
    </citation>
    <scope>NUCLEOTIDE SEQUENCE [LARGE SCALE GENOMIC DNA]</scope>
    <source>
        <strain evidence="3 4">AAFK</strain>
    </source>
</reference>
<dbReference type="RefSeq" id="WP_341371041.1">
    <property type="nucleotide sequence ID" value="NZ_JBBPCO010000008.1"/>
</dbReference>
<dbReference type="SUPFAM" id="SSF55874">
    <property type="entry name" value="ATPase domain of HSP90 chaperone/DNA topoisomerase II/histidine kinase"/>
    <property type="match status" value="1"/>
</dbReference>
<dbReference type="InterPro" id="IPR003594">
    <property type="entry name" value="HATPase_dom"/>
</dbReference>
<dbReference type="PANTHER" id="PTHR35526">
    <property type="entry name" value="ANTI-SIGMA-F FACTOR RSBW-RELATED"/>
    <property type="match status" value="1"/>
</dbReference>
<feature type="domain" description="Histidine kinase/HSP90-like ATPase" evidence="2">
    <location>
        <begin position="11"/>
        <end position="129"/>
    </location>
</feature>
<evidence type="ECO:0000313" key="4">
    <source>
        <dbReference type="Proteomes" id="UP001446205"/>
    </source>
</evidence>
<evidence type="ECO:0000256" key="1">
    <source>
        <dbReference type="ARBA" id="ARBA00022527"/>
    </source>
</evidence>
<protein>
    <submittedName>
        <fullName evidence="3">Anti-sigma regulatory factor</fullName>
    </submittedName>
</protein>
<evidence type="ECO:0000259" key="2">
    <source>
        <dbReference type="Pfam" id="PF13581"/>
    </source>
</evidence>
<dbReference type="CDD" id="cd16934">
    <property type="entry name" value="HATPase_RsbT-like"/>
    <property type="match status" value="1"/>
</dbReference>
<dbReference type="InterPro" id="IPR036890">
    <property type="entry name" value="HATPase_C_sf"/>
</dbReference>
<dbReference type="InterPro" id="IPR050267">
    <property type="entry name" value="Anti-sigma-factor_SerPK"/>
</dbReference>
<name>A0ABU9DBX3_9PROT</name>
<dbReference type="Gene3D" id="3.30.565.10">
    <property type="entry name" value="Histidine kinase-like ATPase, C-terminal domain"/>
    <property type="match status" value="1"/>
</dbReference>
<sequence>MNPACTLPLKRPEDVLWARQETRRFAARCAFSGNDLARIEIIAAELASNIIRHGGGGEMCLELIPDGDRRGLRIEARDRGPGITDIAQALRANFSTAGSHGDGLSAIREFADHFEIQSRPGEGTQIRVEKWAR</sequence>
<dbReference type="Pfam" id="PF13581">
    <property type="entry name" value="HATPase_c_2"/>
    <property type="match status" value="1"/>
</dbReference>
<dbReference type="Proteomes" id="UP001446205">
    <property type="component" value="Unassembled WGS sequence"/>
</dbReference>
<organism evidence="3 4">
    <name type="scientific">Thermithiobacillus plumbiphilus</name>
    <dbReference type="NCBI Taxonomy" id="1729899"/>
    <lineage>
        <taxon>Bacteria</taxon>
        <taxon>Pseudomonadati</taxon>
        <taxon>Pseudomonadota</taxon>
        <taxon>Acidithiobacillia</taxon>
        <taxon>Acidithiobacillales</taxon>
        <taxon>Thermithiobacillaceae</taxon>
        <taxon>Thermithiobacillus</taxon>
    </lineage>
</organism>
<keyword evidence="1" id="KW-0418">Kinase</keyword>
<comment type="caution">
    <text evidence="3">The sequence shown here is derived from an EMBL/GenBank/DDBJ whole genome shotgun (WGS) entry which is preliminary data.</text>
</comment>
<keyword evidence="1" id="KW-0808">Transferase</keyword>
<accession>A0ABU9DBX3</accession>
<proteinExistence type="predicted"/>
<dbReference type="EMBL" id="JBBPCO010000008">
    <property type="protein sequence ID" value="MEK8089983.1"/>
    <property type="molecule type" value="Genomic_DNA"/>
</dbReference>
<keyword evidence="1" id="KW-0723">Serine/threonine-protein kinase</keyword>